<dbReference type="EMBL" id="CAAALY010033509">
    <property type="protein sequence ID" value="VEL17636.1"/>
    <property type="molecule type" value="Genomic_DNA"/>
</dbReference>
<sequence>MRRDCTRVRRRKQSFETRDKVRLSSLQHGTTDHPSFEKPVETGIFSSCLSPSERGESGQFVPKFASCECDSAKDALVTLANGNGGMLLLCDICMLL</sequence>
<evidence type="ECO:0000313" key="3">
    <source>
        <dbReference type="Proteomes" id="UP000784294"/>
    </source>
</evidence>
<dbReference type="AlphaFoldDB" id="A0A3S5BTH2"/>
<feature type="compositionally biased region" description="Basic and acidic residues" evidence="1">
    <location>
        <begin position="1"/>
        <end position="22"/>
    </location>
</feature>
<comment type="caution">
    <text evidence="2">The sequence shown here is derived from an EMBL/GenBank/DDBJ whole genome shotgun (WGS) entry which is preliminary data.</text>
</comment>
<proteinExistence type="predicted"/>
<keyword evidence="3" id="KW-1185">Reference proteome</keyword>
<accession>A0A3S5BTH2</accession>
<evidence type="ECO:0000313" key="2">
    <source>
        <dbReference type="EMBL" id="VEL17636.1"/>
    </source>
</evidence>
<feature type="region of interest" description="Disordered" evidence="1">
    <location>
        <begin position="1"/>
        <end position="37"/>
    </location>
</feature>
<protein>
    <submittedName>
        <fullName evidence="2">Uncharacterized protein</fullName>
    </submittedName>
</protein>
<name>A0A3S5BTH2_9PLAT</name>
<gene>
    <name evidence="2" type="ORF">PXEA_LOCUS11076</name>
</gene>
<evidence type="ECO:0000256" key="1">
    <source>
        <dbReference type="SAM" id="MobiDB-lite"/>
    </source>
</evidence>
<reference evidence="2" key="1">
    <citation type="submission" date="2018-11" db="EMBL/GenBank/DDBJ databases">
        <authorList>
            <consortium name="Pathogen Informatics"/>
        </authorList>
    </citation>
    <scope>NUCLEOTIDE SEQUENCE</scope>
</reference>
<organism evidence="2 3">
    <name type="scientific">Protopolystoma xenopodis</name>
    <dbReference type="NCBI Taxonomy" id="117903"/>
    <lineage>
        <taxon>Eukaryota</taxon>
        <taxon>Metazoa</taxon>
        <taxon>Spiralia</taxon>
        <taxon>Lophotrochozoa</taxon>
        <taxon>Platyhelminthes</taxon>
        <taxon>Monogenea</taxon>
        <taxon>Polyopisthocotylea</taxon>
        <taxon>Polystomatidea</taxon>
        <taxon>Polystomatidae</taxon>
        <taxon>Protopolystoma</taxon>
    </lineage>
</organism>
<dbReference type="Proteomes" id="UP000784294">
    <property type="component" value="Unassembled WGS sequence"/>
</dbReference>